<organism evidence="6 9">
    <name type="scientific">Phytophthora fragariae</name>
    <dbReference type="NCBI Taxonomy" id="53985"/>
    <lineage>
        <taxon>Eukaryota</taxon>
        <taxon>Sar</taxon>
        <taxon>Stramenopiles</taxon>
        <taxon>Oomycota</taxon>
        <taxon>Peronosporomycetes</taxon>
        <taxon>Peronosporales</taxon>
        <taxon>Peronosporaceae</taxon>
        <taxon>Phytophthora</taxon>
    </lineage>
</organism>
<dbReference type="Proteomes" id="UP000440732">
    <property type="component" value="Unassembled WGS sequence"/>
</dbReference>
<feature type="region of interest" description="Disordered" evidence="1">
    <location>
        <begin position="1"/>
        <end position="39"/>
    </location>
</feature>
<dbReference type="EMBL" id="QXGA01000077">
    <property type="protein sequence ID" value="KAE9153206.1"/>
    <property type="molecule type" value="Genomic_DNA"/>
</dbReference>
<dbReference type="EMBL" id="QXGB01000011">
    <property type="protein sequence ID" value="KAE9237655.1"/>
    <property type="molecule type" value="Genomic_DNA"/>
</dbReference>
<comment type="caution">
    <text evidence="6">The sequence shown here is derived from an EMBL/GenBank/DDBJ whole genome shotgun (WGS) entry which is preliminary data.</text>
</comment>
<dbReference type="Proteomes" id="UP000437068">
    <property type="component" value="Unassembled WGS sequence"/>
</dbReference>
<dbReference type="EMBL" id="QXGD01000016">
    <property type="protein sequence ID" value="KAE9257751.1"/>
    <property type="molecule type" value="Genomic_DNA"/>
</dbReference>
<dbReference type="EMBL" id="QXFZ01000013">
    <property type="protein sequence ID" value="KAE9140450.1"/>
    <property type="molecule type" value="Genomic_DNA"/>
</dbReference>
<dbReference type="AlphaFoldDB" id="A0A6A3ZN04"/>
<evidence type="ECO:0000256" key="1">
    <source>
        <dbReference type="SAM" id="MobiDB-lite"/>
    </source>
</evidence>
<evidence type="ECO:0000313" key="11">
    <source>
        <dbReference type="Proteomes" id="UP000440367"/>
    </source>
</evidence>
<dbReference type="Proteomes" id="UP000460718">
    <property type="component" value="Unassembled WGS sequence"/>
</dbReference>
<reference evidence="9 10" key="1">
    <citation type="submission" date="2018-08" db="EMBL/GenBank/DDBJ databases">
        <title>Genomic investigation of the strawberry pathogen Phytophthora fragariae indicates pathogenicity is determined by transcriptional variation in three key races.</title>
        <authorList>
            <person name="Adams T.M."/>
            <person name="Armitage A.D."/>
            <person name="Sobczyk M.K."/>
            <person name="Bates H.J."/>
            <person name="Dunwell J.M."/>
            <person name="Nellist C.F."/>
            <person name="Harrison R.J."/>
        </authorList>
    </citation>
    <scope>NUCLEOTIDE SEQUENCE [LARGE SCALE GENOMIC DNA]</scope>
    <source>
        <strain evidence="8 10">A4</strain>
        <strain evidence="7 11">BC-1</strain>
        <strain evidence="6 9">NOV-27</strain>
        <strain evidence="5 12">NOV-5</strain>
        <strain evidence="4 13">NOV-71</strain>
        <strain evidence="3 15">ONT-3</strain>
        <strain evidence="2 14">SCRP245</strain>
    </source>
</reference>
<evidence type="ECO:0000313" key="9">
    <source>
        <dbReference type="Proteomes" id="UP000433483"/>
    </source>
</evidence>
<evidence type="ECO:0000313" key="3">
    <source>
        <dbReference type="EMBL" id="KAE9139128.1"/>
    </source>
</evidence>
<evidence type="ECO:0000313" key="10">
    <source>
        <dbReference type="Proteomes" id="UP000437068"/>
    </source>
</evidence>
<name>A0A6A3ZN04_9STRA</name>
<dbReference type="Proteomes" id="UP000441208">
    <property type="component" value="Unassembled WGS sequence"/>
</dbReference>
<evidence type="ECO:0000313" key="15">
    <source>
        <dbReference type="Proteomes" id="UP000488956"/>
    </source>
</evidence>
<dbReference type="EMBL" id="QXFW01000007">
    <property type="protein sequence ID" value="KAE9030995.1"/>
    <property type="molecule type" value="Genomic_DNA"/>
</dbReference>
<evidence type="ECO:0000313" key="14">
    <source>
        <dbReference type="Proteomes" id="UP000460718"/>
    </source>
</evidence>
<dbReference type="EMBL" id="QXGE01000015">
    <property type="protein sequence ID" value="KAE9329773.1"/>
    <property type="molecule type" value="Genomic_DNA"/>
</dbReference>
<evidence type="ECO:0000313" key="6">
    <source>
        <dbReference type="EMBL" id="KAE9237655.1"/>
    </source>
</evidence>
<evidence type="ECO:0000313" key="5">
    <source>
        <dbReference type="EMBL" id="KAE9153206.1"/>
    </source>
</evidence>
<evidence type="ECO:0000313" key="2">
    <source>
        <dbReference type="EMBL" id="KAE9030995.1"/>
    </source>
</evidence>
<dbReference type="EMBL" id="QXFX01000015">
    <property type="protein sequence ID" value="KAE9139128.1"/>
    <property type="molecule type" value="Genomic_DNA"/>
</dbReference>
<sequence length="98" mass="9050">MKPESSGGGAGGAASAGGDGPSVGAGDDGAGDGAGDGGAADGRAVRLAVLLEALSEVSALLTLESPELAEVMAAPGSSESAELRAALQVVQPAGCATE</sequence>
<evidence type="ECO:0000313" key="12">
    <source>
        <dbReference type="Proteomes" id="UP000440732"/>
    </source>
</evidence>
<proteinExistence type="predicted"/>
<evidence type="ECO:0000313" key="7">
    <source>
        <dbReference type="EMBL" id="KAE9257751.1"/>
    </source>
</evidence>
<keyword evidence="9" id="KW-1185">Reference proteome</keyword>
<gene>
    <name evidence="8" type="ORF">PF001_g741</name>
    <name evidence="7" type="ORF">PF002_g760</name>
    <name evidence="6" type="ORF">PF005_g559</name>
    <name evidence="5" type="ORF">PF006_g2653</name>
    <name evidence="4" type="ORF">PF007_g645</name>
    <name evidence="3" type="ORF">PF010_g712</name>
    <name evidence="2" type="ORF">PF011_g345</name>
</gene>
<dbReference type="Proteomes" id="UP000433483">
    <property type="component" value="Unassembled WGS sequence"/>
</dbReference>
<evidence type="ECO:0000313" key="4">
    <source>
        <dbReference type="EMBL" id="KAE9140450.1"/>
    </source>
</evidence>
<accession>A0A6A3ZN04</accession>
<dbReference type="Proteomes" id="UP000488956">
    <property type="component" value="Unassembled WGS sequence"/>
</dbReference>
<evidence type="ECO:0000313" key="8">
    <source>
        <dbReference type="EMBL" id="KAE9329773.1"/>
    </source>
</evidence>
<protein>
    <submittedName>
        <fullName evidence="6">Uncharacterized protein</fullName>
    </submittedName>
</protein>
<evidence type="ECO:0000313" key="13">
    <source>
        <dbReference type="Proteomes" id="UP000441208"/>
    </source>
</evidence>
<dbReference type="Proteomes" id="UP000440367">
    <property type="component" value="Unassembled WGS sequence"/>
</dbReference>